<dbReference type="Proteomes" id="UP000054662">
    <property type="component" value="Unassembled WGS sequence"/>
</dbReference>
<reference evidence="1 2" key="1">
    <citation type="submission" date="2015-11" db="EMBL/GenBank/DDBJ databases">
        <title>Genomic analysis of 38 Legionella species identifies large and diverse effector repertoires.</title>
        <authorList>
            <person name="Burstein D."/>
            <person name="Amaro F."/>
            <person name="Zusman T."/>
            <person name="Lifshitz Z."/>
            <person name="Cohen O."/>
            <person name="Gilbert J.A."/>
            <person name="Pupko T."/>
            <person name="Shuman H.A."/>
            <person name="Segal G."/>
        </authorList>
    </citation>
    <scope>NUCLEOTIDE SEQUENCE [LARGE SCALE GENOMIC DNA]</scope>
    <source>
        <strain evidence="1 2">ATCC 49508</strain>
    </source>
</reference>
<dbReference type="AlphaFoldDB" id="A0A0W1A654"/>
<dbReference type="EMBL" id="LNZC01000027">
    <property type="protein sequence ID" value="KTD76833.1"/>
    <property type="molecule type" value="Genomic_DNA"/>
</dbReference>
<accession>A0A0W1A654</accession>
<comment type="caution">
    <text evidence="1">The sequence shown here is derived from an EMBL/GenBank/DDBJ whole genome shotgun (WGS) entry which is preliminary data.</text>
</comment>
<dbReference type="PATRIC" id="fig|45076.6.peg.2251"/>
<dbReference type="InterPro" id="IPR036465">
    <property type="entry name" value="vWFA_dom_sf"/>
</dbReference>
<organism evidence="1 2">
    <name type="scientific">Legionella worsleiensis</name>
    <dbReference type="NCBI Taxonomy" id="45076"/>
    <lineage>
        <taxon>Bacteria</taxon>
        <taxon>Pseudomonadati</taxon>
        <taxon>Pseudomonadota</taxon>
        <taxon>Gammaproteobacteria</taxon>
        <taxon>Legionellales</taxon>
        <taxon>Legionellaceae</taxon>
        <taxon>Legionella</taxon>
    </lineage>
</organism>
<name>A0A0W1A654_9GAMM</name>
<gene>
    <name evidence="1" type="ORF">Lwor_2058</name>
</gene>
<evidence type="ECO:0000313" key="1">
    <source>
        <dbReference type="EMBL" id="KTD76833.1"/>
    </source>
</evidence>
<sequence>MCDFIMSDLSNYLLRERSIKEFLGIMGFDLTQFRVSSVDDFFLFDLNDMELVDEFANKLNAIIKTHDENGFQSLKLIDLIDAEIAQATCTNDSMLETHRKSCRAILDIIKMQGAHFVFSQESGLLEMALPDPAYASMLNLLNYKQLSVSPEGTLVFDLKKYLHNTTAHMIKIIQDDPKESPLLFLNTNILQARQMYYATQKLDDGRVEVTPYFFVPHAITPPNYHFVLDVSVSMESALPDLKKSVKSLADQLFVFQPDAELTITTFSRGVKQIGVYKVGDLERLYRNVDDLVAETHTPLYEVTADFVERISNADNQNNVLLFTDGQDYGSKPDSDLRIQMLMRRLEGSSTLVARNKFNVISYRIGQDNLMHDVAQLFSSEVIETASADFVAAQSDPELLMRWAAARELFSIRAVVTDKIGEQTTKSYGLSLDMSGQLTRLDSIICEPGEQLDIVVSDSSGTLLLQDSQTFITQATAQETADDSSFLPKFFLDCADRLIEAARGYITDVAPTCPNYFPPKQPDYWQTNSQVFFGGGRSNGYCNSSLQIASSSVPQLGGGV</sequence>
<dbReference type="OrthoDB" id="5648632at2"/>
<keyword evidence="2" id="KW-1185">Reference proteome</keyword>
<dbReference type="Gene3D" id="3.40.50.410">
    <property type="entry name" value="von Willebrand factor, type A domain"/>
    <property type="match status" value="1"/>
</dbReference>
<proteinExistence type="predicted"/>
<protein>
    <submittedName>
        <fullName evidence="1">Uncharacterized protein</fullName>
    </submittedName>
</protein>
<evidence type="ECO:0000313" key="2">
    <source>
        <dbReference type="Proteomes" id="UP000054662"/>
    </source>
</evidence>
<dbReference type="SUPFAM" id="SSF53300">
    <property type="entry name" value="vWA-like"/>
    <property type="match status" value="1"/>
</dbReference>